<gene>
    <name evidence="1" type="ORF">CCYN74_90063</name>
</gene>
<accession>A0A0B7HS49</accession>
<dbReference type="AlphaFoldDB" id="A0A0B7HS49"/>
<dbReference type="Proteomes" id="UP000038083">
    <property type="component" value="Unassembled WGS sequence"/>
</dbReference>
<evidence type="ECO:0000313" key="2">
    <source>
        <dbReference type="Proteomes" id="UP000038083"/>
    </source>
</evidence>
<organism evidence="1 2">
    <name type="scientific">Capnocytophaga cynodegmi</name>
    <dbReference type="NCBI Taxonomy" id="28189"/>
    <lineage>
        <taxon>Bacteria</taxon>
        <taxon>Pseudomonadati</taxon>
        <taxon>Bacteroidota</taxon>
        <taxon>Flavobacteriia</taxon>
        <taxon>Flavobacteriales</taxon>
        <taxon>Flavobacteriaceae</taxon>
        <taxon>Capnocytophaga</taxon>
    </lineage>
</organism>
<proteinExistence type="predicted"/>
<evidence type="ECO:0000313" key="1">
    <source>
        <dbReference type="EMBL" id="CEN42100.1"/>
    </source>
</evidence>
<name>A0A0B7HS49_9FLAO</name>
<dbReference type="EMBL" id="CDOG01000089">
    <property type="protein sequence ID" value="CEN42100.1"/>
    <property type="molecule type" value="Genomic_DNA"/>
</dbReference>
<reference evidence="1 2" key="1">
    <citation type="submission" date="2015-01" db="EMBL/GenBank/DDBJ databases">
        <authorList>
            <person name="MANFREDI Pablo"/>
        </authorList>
    </citation>
    <scope>NUCLEOTIDE SEQUENCE [LARGE SCALE GENOMIC DNA]</scope>
    <source>
        <strain evidence="1 2">Ccy74</strain>
    </source>
</reference>
<sequence length="39" mass="4890">MSLYRIKIDLYVIVFDYLYQKYCKYSFFQTKRLTLAKII</sequence>
<protein>
    <submittedName>
        <fullName evidence="1">Uncharacterized protein</fullName>
    </submittedName>
</protein>